<keyword evidence="3" id="KW-1185">Reference proteome</keyword>
<proteinExistence type="predicted"/>
<dbReference type="EMBL" id="DS268432">
    <property type="protein sequence ID" value="EFO97222.1"/>
    <property type="molecule type" value="Genomic_DNA"/>
</dbReference>
<accession>E3MAU2</accession>
<gene>
    <name evidence="2" type="ORF">CRE_16631</name>
</gene>
<feature type="compositionally biased region" description="Polar residues" evidence="1">
    <location>
        <begin position="24"/>
        <end position="41"/>
    </location>
</feature>
<feature type="region of interest" description="Disordered" evidence="1">
    <location>
        <begin position="71"/>
        <end position="142"/>
    </location>
</feature>
<sequence length="142" mass="16583">MTDLNCNWEKLLKRAHSPDKETEQMFNNNEVKQSKTTITEKIQQDDTEKDIQYGYGKSYLYILPRKISIYGPHFKYGPNRRYSEEDDGDDGREEHGSDGGPCDSELDESNGKPRESEEESPSDVQIKKRHFKPREFSIKHPL</sequence>
<organism evidence="3">
    <name type="scientific">Caenorhabditis remanei</name>
    <name type="common">Caenorhabditis vulgaris</name>
    <dbReference type="NCBI Taxonomy" id="31234"/>
    <lineage>
        <taxon>Eukaryota</taxon>
        <taxon>Metazoa</taxon>
        <taxon>Ecdysozoa</taxon>
        <taxon>Nematoda</taxon>
        <taxon>Chromadorea</taxon>
        <taxon>Rhabditida</taxon>
        <taxon>Rhabditina</taxon>
        <taxon>Rhabditomorpha</taxon>
        <taxon>Rhabditoidea</taxon>
        <taxon>Rhabditidae</taxon>
        <taxon>Peloderinae</taxon>
        <taxon>Caenorhabditis</taxon>
    </lineage>
</organism>
<evidence type="ECO:0000256" key="1">
    <source>
        <dbReference type="SAM" id="MobiDB-lite"/>
    </source>
</evidence>
<dbReference type="OrthoDB" id="5877068at2759"/>
<feature type="region of interest" description="Disordered" evidence="1">
    <location>
        <begin position="16"/>
        <end position="47"/>
    </location>
</feature>
<evidence type="ECO:0000313" key="3">
    <source>
        <dbReference type="Proteomes" id="UP000008281"/>
    </source>
</evidence>
<protein>
    <submittedName>
        <fullName evidence="2">Uncharacterized protein</fullName>
    </submittedName>
</protein>
<reference evidence="2" key="1">
    <citation type="submission" date="2007-07" db="EMBL/GenBank/DDBJ databases">
        <title>PCAP assembly of the Caenorhabditis remanei genome.</title>
        <authorList>
            <consortium name="The Caenorhabditis remanei Sequencing Consortium"/>
            <person name="Wilson R.K."/>
        </authorList>
    </citation>
    <scope>NUCLEOTIDE SEQUENCE [LARGE SCALE GENOMIC DNA]</scope>
    <source>
        <strain evidence="2">PB4641</strain>
    </source>
</reference>
<evidence type="ECO:0000313" key="2">
    <source>
        <dbReference type="EMBL" id="EFO97222.1"/>
    </source>
</evidence>
<name>E3MAU2_CAERE</name>
<dbReference type="HOGENOM" id="CLU_1817577_0_0_1"/>
<dbReference type="Proteomes" id="UP000008281">
    <property type="component" value="Unassembled WGS sequence"/>
</dbReference>
<feature type="compositionally biased region" description="Basic and acidic residues" evidence="1">
    <location>
        <begin position="133"/>
        <end position="142"/>
    </location>
</feature>
<dbReference type="AlphaFoldDB" id="E3MAU2"/>